<feature type="disulfide bond" evidence="7">
    <location>
        <begin position="417"/>
        <end position="423"/>
    </location>
</feature>
<feature type="disulfide bond" evidence="7">
    <location>
        <begin position="362"/>
        <end position="447"/>
    </location>
</feature>
<dbReference type="PROSITE" id="PS00018">
    <property type="entry name" value="EF_HAND_1"/>
    <property type="match status" value="1"/>
</dbReference>
<evidence type="ECO:0000256" key="7">
    <source>
        <dbReference type="PIRSR" id="PIRSR608597-3"/>
    </source>
</evidence>
<evidence type="ECO:0000256" key="2">
    <source>
        <dbReference type="ARBA" id="ARBA00012732"/>
    </source>
</evidence>
<protein>
    <recommendedName>
        <fullName evidence="2">lysozyme</fullName>
        <ecNumber evidence="2">3.2.1.17</ecNumber>
    </recommendedName>
</protein>
<proteinExistence type="predicted"/>
<keyword evidence="6" id="KW-0326">Glycosidase</keyword>
<dbReference type="GO" id="GO:0031640">
    <property type="term" value="P:killing of cells of another organism"/>
    <property type="evidence" value="ECO:0007669"/>
    <property type="project" value="UniProtKB-KW"/>
</dbReference>
<dbReference type="Gene3D" id="1.10.530.10">
    <property type="match status" value="1"/>
</dbReference>
<dbReference type="EC" id="3.2.1.17" evidence="2"/>
<keyword evidence="7" id="KW-1015">Disulfide bond</keyword>
<evidence type="ECO:0000256" key="1">
    <source>
        <dbReference type="ARBA" id="ARBA00000632"/>
    </source>
</evidence>
<dbReference type="EMBL" id="BGPR01002086">
    <property type="protein sequence ID" value="GBM67465.1"/>
    <property type="molecule type" value="Genomic_DNA"/>
</dbReference>
<evidence type="ECO:0000313" key="9">
    <source>
        <dbReference type="Proteomes" id="UP000499080"/>
    </source>
</evidence>
<dbReference type="PROSITE" id="PS51909">
    <property type="entry name" value="LYSOZYME_I"/>
    <property type="match status" value="1"/>
</dbReference>
<keyword evidence="9" id="KW-1185">Reference proteome</keyword>
<dbReference type="SUPFAM" id="SSF53955">
    <property type="entry name" value="Lysozyme-like"/>
    <property type="match status" value="1"/>
</dbReference>
<dbReference type="GO" id="GO:0003796">
    <property type="term" value="F:lysozyme activity"/>
    <property type="evidence" value="ECO:0007669"/>
    <property type="project" value="UniProtKB-EC"/>
</dbReference>
<keyword evidence="5" id="KW-0378">Hydrolase</keyword>
<feature type="disulfide bond" evidence="7">
    <location>
        <begin position="379"/>
        <end position="389"/>
    </location>
</feature>
<evidence type="ECO:0000256" key="5">
    <source>
        <dbReference type="ARBA" id="ARBA00022801"/>
    </source>
</evidence>
<dbReference type="GO" id="GO:0042742">
    <property type="term" value="P:defense response to bacterium"/>
    <property type="evidence" value="ECO:0007669"/>
    <property type="project" value="UniProtKB-KW"/>
</dbReference>
<dbReference type="Proteomes" id="UP000499080">
    <property type="component" value="Unassembled WGS sequence"/>
</dbReference>
<comment type="caution">
    <text evidence="8">The sequence shown here is derived from an EMBL/GenBank/DDBJ whole genome shotgun (WGS) entry which is preliminary data.</text>
</comment>
<keyword evidence="3" id="KW-0929">Antimicrobial</keyword>
<dbReference type="InterPro" id="IPR018247">
    <property type="entry name" value="EF_Hand_1_Ca_BS"/>
</dbReference>
<comment type="catalytic activity">
    <reaction evidence="1">
        <text>Hydrolysis of (1-&gt;4)-beta-linkages between N-acetylmuramic acid and N-acetyl-D-glucosamine residues in a peptidoglycan and between N-acetyl-D-glucosamine residues in chitodextrins.</text>
        <dbReference type="EC" id="3.2.1.17"/>
    </reaction>
</comment>
<organism evidence="8 9">
    <name type="scientific">Araneus ventricosus</name>
    <name type="common">Orbweaver spider</name>
    <name type="synonym">Epeira ventricosa</name>
    <dbReference type="NCBI Taxonomy" id="182803"/>
    <lineage>
        <taxon>Eukaryota</taxon>
        <taxon>Metazoa</taxon>
        <taxon>Ecdysozoa</taxon>
        <taxon>Arthropoda</taxon>
        <taxon>Chelicerata</taxon>
        <taxon>Arachnida</taxon>
        <taxon>Araneae</taxon>
        <taxon>Araneomorphae</taxon>
        <taxon>Entelegynae</taxon>
        <taxon>Araneoidea</taxon>
        <taxon>Araneidae</taxon>
        <taxon>Araneus</taxon>
    </lineage>
</organism>
<dbReference type="AlphaFoldDB" id="A0A4Y2HQ53"/>
<feature type="disulfide bond" evidence="7">
    <location>
        <begin position="367"/>
        <end position="373"/>
    </location>
</feature>
<dbReference type="OrthoDB" id="6337871at2759"/>
<gene>
    <name evidence="8" type="ORF">AVEN_18355_1</name>
</gene>
<accession>A0A4Y2HQ53</accession>
<evidence type="ECO:0000256" key="4">
    <source>
        <dbReference type="ARBA" id="ARBA00022638"/>
    </source>
</evidence>
<dbReference type="InterPro" id="IPR023346">
    <property type="entry name" value="Lysozyme-like_dom_sf"/>
</dbReference>
<sequence length="525" mass="59408">MIPIDSLQIPKEHFALNLKLVDPYFYRPGKINVLLGAEPKGSWRCYLYKSRERLQRRSEPSSVKKPSWKTKIISPRLELVGALLAARLASKVKGIVNLKRPSEVFFWTDSKVTLHWIKGSNKRWKSFVSNRVTEMQSLCDTSDWAHCPGKQNPADFLRGCVCVEILLNGDLWWKGPQFLRKVDFPSDTGNDDTSTSLHDFSDELKKTSDYSPLALAVLNHNTLIDDIIKINESSILRVGGRLKYSDLSLDEKNPTVLPDKHPLTLIIVYKQQPVLWAPTRIHSTANEQPPASLSSGKKKVSDFSQQIKRDFSRRSTQLTIHFSLQESIMELLQALFLTVLIACVAAQLPTRNQKVPEVDQRCMECLCQASSNCDQSRKCHNAGGGAYFCGPYVISWPYWHDGGRPGDKGRAHDFETCLNNKTCAEIAVRGYMRKHGQDCDRSGAIDCFDFARIHKLGYGECSSDYILDTDYWEKFEICYIGHAEDNVASNYDNNGNIPVNYGNNENVAASYDYGDGQLQARRAHN</sequence>
<dbReference type="Pfam" id="PF05497">
    <property type="entry name" value="Destabilase"/>
    <property type="match status" value="1"/>
</dbReference>
<reference evidence="8 9" key="1">
    <citation type="journal article" date="2019" name="Sci. Rep.">
        <title>Orb-weaving spider Araneus ventricosus genome elucidates the spidroin gene catalogue.</title>
        <authorList>
            <person name="Kono N."/>
            <person name="Nakamura H."/>
            <person name="Ohtoshi R."/>
            <person name="Moran D.A.P."/>
            <person name="Shinohara A."/>
            <person name="Yoshida Y."/>
            <person name="Fujiwara M."/>
            <person name="Mori M."/>
            <person name="Tomita M."/>
            <person name="Arakawa K."/>
        </authorList>
    </citation>
    <scope>NUCLEOTIDE SEQUENCE [LARGE SCALE GENOMIC DNA]</scope>
</reference>
<dbReference type="InterPro" id="IPR008597">
    <property type="entry name" value="Invert_lysozyme"/>
</dbReference>
<evidence type="ECO:0000256" key="6">
    <source>
        <dbReference type="ARBA" id="ARBA00023295"/>
    </source>
</evidence>
<evidence type="ECO:0000313" key="8">
    <source>
        <dbReference type="EMBL" id="GBM67465.1"/>
    </source>
</evidence>
<name>A0A4Y2HQ53_ARAVE</name>
<dbReference type="CDD" id="cd16890">
    <property type="entry name" value="lyz_i"/>
    <property type="match status" value="1"/>
</dbReference>
<dbReference type="PANTHER" id="PTHR47331">
    <property type="entry name" value="PHD-TYPE DOMAIN-CONTAINING PROTEIN"/>
    <property type="match status" value="1"/>
</dbReference>
<evidence type="ECO:0000256" key="3">
    <source>
        <dbReference type="ARBA" id="ARBA00022529"/>
    </source>
</evidence>
<keyword evidence="4" id="KW-0081">Bacteriolytic enzyme</keyword>